<sequence length="347" mass="37104">MSRRSAPKYKAIDASPPAPISSPSSPVSPSKRAQKPSARAQAAADNVAANKNDDVDVDEDKVIAYSLEHPPETPSPSRKPKRAYARMTPGGRKPVKSLPKPRMKSAPVVDDSSDSDIVVVENPVTPVKGKPVTPVKVNPITPVKEKSVKIAGGADALIGPGRAAIVESADSPLTEFNDESEYAHNGCADSDDEFEMLKVDDDADDVFTDQDSVEAGNVDQQSEVAQHQANATGERVDYPSDKAMDAPRDTKATASVEADSDDDYADLAVVMPIQGDEGHEDHEDGLDEDIRERPFGIPIWEITKKSVAAQAAGDRAAAAARRAVNNICWKNTAIKGHWIDSALMADY</sequence>
<feature type="compositionally biased region" description="Basic residues" evidence="1">
    <location>
        <begin position="93"/>
        <end position="103"/>
    </location>
</feature>
<feature type="compositionally biased region" description="Basic and acidic residues" evidence="1">
    <location>
        <begin position="234"/>
        <end position="248"/>
    </location>
</feature>
<evidence type="ECO:0000313" key="3">
    <source>
        <dbReference type="Proteomes" id="UP001556367"/>
    </source>
</evidence>
<feature type="compositionally biased region" description="Polar residues" evidence="1">
    <location>
        <begin position="218"/>
        <end position="231"/>
    </location>
</feature>
<comment type="caution">
    <text evidence="2">The sequence shown here is derived from an EMBL/GenBank/DDBJ whole genome shotgun (WGS) entry which is preliminary data.</text>
</comment>
<dbReference type="Proteomes" id="UP001556367">
    <property type="component" value="Unassembled WGS sequence"/>
</dbReference>
<reference evidence="3" key="1">
    <citation type="submission" date="2024-06" db="EMBL/GenBank/DDBJ databases">
        <title>Multi-omics analyses provide insights into the biosynthesis of the anticancer antibiotic pleurotin in Hohenbuehelia grisea.</title>
        <authorList>
            <person name="Weaver J.A."/>
            <person name="Alberti F."/>
        </authorList>
    </citation>
    <scope>NUCLEOTIDE SEQUENCE [LARGE SCALE GENOMIC DNA]</scope>
    <source>
        <strain evidence="3">T-177</strain>
    </source>
</reference>
<gene>
    <name evidence="2" type="ORF">HGRIS_000550</name>
</gene>
<accession>A0ABR3JRI7</accession>
<keyword evidence="3" id="KW-1185">Reference proteome</keyword>
<feature type="compositionally biased region" description="Low complexity" evidence="1">
    <location>
        <begin position="21"/>
        <end position="50"/>
    </location>
</feature>
<evidence type="ECO:0000256" key="1">
    <source>
        <dbReference type="SAM" id="MobiDB-lite"/>
    </source>
</evidence>
<evidence type="ECO:0000313" key="2">
    <source>
        <dbReference type="EMBL" id="KAL0958409.1"/>
    </source>
</evidence>
<organism evidence="2 3">
    <name type="scientific">Hohenbuehelia grisea</name>
    <dbReference type="NCBI Taxonomy" id="104357"/>
    <lineage>
        <taxon>Eukaryota</taxon>
        <taxon>Fungi</taxon>
        <taxon>Dikarya</taxon>
        <taxon>Basidiomycota</taxon>
        <taxon>Agaricomycotina</taxon>
        <taxon>Agaricomycetes</taxon>
        <taxon>Agaricomycetidae</taxon>
        <taxon>Agaricales</taxon>
        <taxon>Pleurotineae</taxon>
        <taxon>Pleurotaceae</taxon>
        <taxon>Hohenbuehelia</taxon>
    </lineage>
</organism>
<dbReference type="EMBL" id="JASNQZ010000004">
    <property type="protein sequence ID" value="KAL0958409.1"/>
    <property type="molecule type" value="Genomic_DNA"/>
</dbReference>
<feature type="region of interest" description="Disordered" evidence="1">
    <location>
        <begin position="213"/>
        <end position="248"/>
    </location>
</feature>
<name>A0ABR3JRI7_9AGAR</name>
<protein>
    <submittedName>
        <fullName evidence="2">Uncharacterized protein</fullName>
    </submittedName>
</protein>
<proteinExistence type="predicted"/>
<feature type="region of interest" description="Disordered" evidence="1">
    <location>
        <begin position="1"/>
        <end position="114"/>
    </location>
</feature>